<dbReference type="EMBL" id="QJRY01000001">
    <property type="protein sequence ID" value="PYB76937.1"/>
    <property type="molecule type" value="Genomic_DNA"/>
</dbReference>
<evidence type="ECO:0000259" key="7">
    <source>
        <dbReference type="PROSITE" id="PS52018"/>
    </source>
</evidence>
<proteinExistence type="inferred from homology"/>
<dbReference type="InterPro" id="IPR029494">
    <property type="entry name" value="DarT"/>
</dbReference>
<reference evidence="8 9" key="1">
    <citation type="submission" date="2018-06" db="EMBL/GenBank/DDBJ databases">
        <title>Rhizobium wuzhouense sp. nov., isolated from roots of Oryza officinalis.</title>
        <authorList>
            <person name="Yuan T."/>
        </authorList>
    </citation>
    <scope>NUCLEOTIDE SEQUENCE [LARGE SCALE GENOMIC DNA]</scope>
    <source>
        <strain evidence="8 9">W44</strain>
    </source>
</reference>
<gene>
    <name evidence="8" type="ORF">DMY87_00640</name>
</gene>
<comment type="caution">
    <text evidence="8">The sequence shown here is derived from an EMBL/GenBank/DDBJ whole genome shotgun (WGS) entry which is preliminary data.</text>
</comment>
<accession>A0ABX5NUU0</accession>
<evidence type="ECO:0000256" key="3">
    <source>
        <dbReference type="ARBA" id="ARBA00022679"/>
    </source>
</evidence>
<evidence type="ECO:0000256" key="1">
    <source>
        <dbReference type="ARBA" id="ARBA00022649"/>
    </source>
</evidence>
<sequence>MAITSLGQIPFLYHFTDRRNLESIRQLGGLHPYSMLVENGSTIPAPGGNDWSHDADAINGVDRDVHLCFRNNHPMEHIARKEGRIIDTIFLQINASVLQWPGVRFAGDVANKAGVTPVPIADAEPMIDFEVLYTRTDWRDPTILARLQQAEKCEVLVPHIIPLALIRNI</sequence>
<keyword evidence="4" id="KW-0548">Nucleotidyltransferase</keyword>
<dbReference type="RefSeq" id="WP_110789370.1">
    <property type="nucleotide sequence ID" value="NZ_QJRY01000001.1"/>
</dbReference>
<evidence type="ECO:0000256" key="4">
    <source>
        <dbReference type="ARBA" id="ARBA00022695"/>
    </source>
</evidence>
<organism evidence="8 9">
    <name type="scientific">Rhizobium wuzhouense</name>
    <dbReference type="NCBI Taxonomy" id="1986026"/>
    <lineage>
        <taxon>Bacteria</taxon>
        <taxon>Pseudomonadati</taxon>
        <taxon>Pseudomonadota</taxon>
        <taxon>Alphaproteobacteria</taxon>
        <taxon>Hyphomicrobiales</taxon>
        <taxon>Rhizobiaceae</taxon>
        <taxon>Rhizobium/Agrobacterium group</taxon>
        <taxon>Rhizobium</taxon>
    </lineage>
</organism>
<evidence type="ECO:0000313" key="8">
    <source>
        <dbReference type="EMBL" id="PYB76937.1"/>
    </source>
</evidence>
<dbReference type="PROSITE" id="PS52018">
    <property type="entry name" value="DART"/>
    <property type="match status" value="1"/>
</dbReference>
<dbReference type="Proteomes" id="UP000247536">
    <property type="component" value="Unassembled WGS sequence"/>
</dbReference>
<keyword evidence="2" id="KW-0328">Glycosyltransferase</keyword>
<evidence type="ECO:0000256" key="5">
    <source>
        <dbReference type="ARBA" id="ARBA00023125"/>
    </source>
</evidence>
<evidence type="ECO:0000313" key="9">
    <source>
        <dbReference type="Proteomes" id="UP000247536"/>
    </source>
</evidence>
<keyword evidence="9" id="KW-1185">Reference proteome</keyword>
<keyword evidence="3" id="KW-0808">Transferase</keyword>
<evidence type="ECO:0000256" key="2">
    <source>
        <dbReference type="ARBA" id="ARBA00022676"/>
    </source>
</evidence>
<keyword evidence="1 6" id="KW-1277">Toxin-antitoxin system</keyword>
<keyword evidence="5 6" id="KW-0238">DNA-binding</keyword>
<dbReference type="Pfam" id="PF14487">
    <property type="entry name" value="DarT"/>
    <property type="match status" value="1"/>
</dbReference>
<comment type="caution">
    <text evidence="6">Lacks conserved residue(s) required for the propagation of feature annotation.</text>
</comment>
<evidence type="ECO:0000256" key="6">
    <source>
        <dbReference type="PROSITE-ProRule" id="PRU01362"/>
    </source>
</evidence>
<comment type="similarity">
    <text evidence="6">Belongs to the DarT ADP-ribosyltransferase family.</text>
</comment>
<protein>
    <recommendedName>
        <fullName evidence="7">DarT domain-containing protein</fullName>
    </recommendedName>
</protein>
<name>A0ABX5NUU0_9HYPH</name>
<feature type="domain" description="DarT" evidence="7">
    <location>
        <begin position="10"/>
        <end position="169"/>
    </location>
</feature>